<feature type="non-terminal residue" evidence="1">
    <location>
        <position position="67"/>
    </location>
</feature>
<proteinExistence type="predicted"/>
<dbReference type="Proteomes" id="UP000485058">
    <property type="component" value="Unassembled WGS sequence"/>
</dbReference>
<gene>
    <name evidence="1" type="ORF">HaLaN_16373</name>
</gene>
<sequence length="67" mass="7557">MLLVLSRGWWGIKQARALHAARLEGVSPQHHTTAELKRQSFPWLRSPALNTPSWALLWQNQASSGPD</sequence>
<name>A0A699Z9U3_HAELA</name>
<reference evidence="1 2" key="1">
    <citation type="submission" date="2020-02" db="EMBL/GenBank/DDBJ databases">
        <title>Draft genome sequence of Haematococcus lacustris strain NIES-144.</title>
        <authorList>
            <person name="Morimoto D."/>
            <person name="Nakagawa S."/>
            <person name="Yoshida T."/>
            <person name="Sawayama S."/>
        </authorList>
    </citation>
    <scope>NUCLEOTIDE SEQUENCE [LARGE SCALE GENOMIC DNA]</scope>
    <source>
        <strain evidence="1 2">NIES-144</strain>
    </source>
</reference>
<protein>
    <submittedName>
        <fullName evidence="1">Uncharacterized protein</fullName>
    </submittedName>
</protein>
<evidence type="ECO:0000313" key="2">
    <source>
        <dbReference type="Proteomes" id="UP000485058"/>
    </source>
</evidence>
<organism evidence="1 2">
    <name type="scientific">Haematococcus lacustris</name>
    <name type="common">Green alga</name>
    <name type="synonym">Haematococcus pluvialis</name>
    <dbReference type="NCBI Taxonomy" id="44745"/>
    <lineage>
        <taxon>Eukaryota</taxon>
        <taxon>Viridiplantae</taxon>
        <taxon>Chlorophyta</taxon>
        <taxon>core chlorophytes</taxon>
        <taxon>Chlorophyceae</taxon>
        <taxon>CS clade</taxon>
        <taxon>Chlamydomonadales</taxon>
        <taxon>Haematococcaceae</taxon>
        <taxon>Haematococcus</taxon>
    </lineage>
</organism>
<comment type="caution">
    <text evidence="1">The sequence shown here is derived from an EMBL/GenBank/DDBJ whole genome shotgun (WGS) entry which is preliminary data.</text>
</comment>
<keyword evidence="2" id="KW-1185">Reference proteome</keyword>
<dbReference type="AlphaFoldDB" id="A0A699Z9U3"/>
<accession>A0A699Z9U3</accession>
<dbReference type="EMBL" id="BLLF01001461">
    <property type="protein sequence ID" value="GFH19427.1"/>
    <property type="molecule type" value="Genomic_DNA"/>
</dbReference>
<evidence type="ECO:0000313" key="1">
    <source>
        <dbReference type="EMBL" id="GFH19427.1"/>
    </source>
</evidence>